<reference evidence="1 2" key="1">
    <citation type="submission" date="2015-12" db="EMBL/GenBank/DDBJ databases">
        <title>The genome of Folsomia candida.</title>
        <authorList>
            <person name="Faddeeva A."/>
            <person name="Derks M.F."/>
            <person name="Anvar Y."/>
            <person name="Smit S."/>
            <person name="Van Straalen N."/>
            <person name="Roelofs D."/>
        </authorList>
    </citation>
    <scope>NUCLEOTIDE SEQUENCE [LARGE SCALE GENOMIC DNA]</scope>
    <source>
        <strain evidence="1 2">VU population</strain>
        <tissue evidence="1">Whole body</tissue>
    </source>
</reference>
<proteinExistence type="predicted"/>
<comment type="caution">
    <text evidence="1">The sequence shown here is derived from an EMBL/GenBank/DDBJ whole genome shotgun (WGS) entry which is preliminary data.</text>
</comment>
<dbReference type="AlphaFoldDB" id="A0A226D5V5"/>
<accession>A0A226D5V5</accession>
<dbReference type="Proteomes" id="UP000198287">
    <property type="component" value="Unassembled WGS sequence"/>
</dbReference>
<name>A0A226D5V5_FOLCA</name>
<organism evidence="1 2">
    <name type="scientific">Folsomia candida</name>
    <name type="common">Springtail</name>
    <dbReference type="NCBI Taxonomy" id="158441"/>
    <lineage>
        <taxon>Eukaryota</taxon>
        <taxon>Metazoa</taxon>
        <taxon>Ecdysozoa</taxon>
        <taxon>Arthropoda</taxon>
        <taxon>Hexapoda</taxon>
        <taxon>Collembola</taxon>
        <taxon>Entomobryomorpha</taxon>
        <taxon>Isotomoidea</taxon>
        <taxon>Isotomidae</taxon>
        <taxon>Proisotominae</taxon>
        <taxon>Folsomia</taxon>
    </lineage>
</organism>
<dbReference type="EMBL" id="LNIX01000033">
    <property type="protein sequence ID" value="OXA40480.1"/>
    <property type="molecule type" value="Genomic_DNA"/>
</dbReference>
<gene>
    <name evidence="1" type="ORF">Fcan01_24750</name>
</gene>
<protein>
    <submittedName>
        <fullName evidence="1">Uncharacterized protein</fullName>
    </submittedName>
</protein>
<evidence type="ECO:0000313" key="1">
    <source>
        <dbReference type="EMBL" id="OXA40480.1"/>
    </source>
</evidence>
<keyword evidence="2" id="KW-1185">Reference proteome</keyword>
<feature type="non-terminal residue" evidence="1">
    <location>
        <position position="234"/>
    </location>
</feature>
<sequence length="234" mass="24992">MKIRVTTHSYALQKLGIIPNLGVKGYGSRTTISRPTTPAKTLLLLKMRVETLILTLGLVTVGALGTDEHHEERGHLLRGILGDKLIAGANKLFGKAGILECNGIQSVRTGSFLHQIFGDRPTLGNAMCGPTCGGHCVPFNSFADAPTSISYAFGCKCPAQRCSPGPIPDPLDNPSYKVACTPDQSCTCAGMGYGTYSGHLCNWVNINTQQKVTFAQMSTNQGRQPIQLHPAILP</sequence>
<evidence type="ECO:0000313" key="2">
    <source>
        <dbReference type="Proteomes" id="UP000198287"/>
    </source>
</evidence>